<protein>
    <submittedName>
        <fullName evidence="2">IS3509a transposase</fullName>
    </submittedName>
</protein>
<feature type="non-terminal residue" evidence="2">
    <location>
        <position position="1"/>
    </location>
</feature>
<name>A0A087DNQ1_9BIFI</name>
<feature type="region of interest" description="Disordered" evidence="1">
    <location>
        <begin position="181"/>
        <end position="200"/>
    </location>
</feature>
<evidence type="ECO:0000313" key="3">
    <source>
        <dbReference type="Proteomes" id="UP000029055"/>
    </source>
</evidence>
<accession>A0A087DNQ1</accession>
<sequence>AADTWKDTRIQRCLVHVLRNTRTDPTCRPRTDAGKDLPRLARKPVKVRDADAAAAWLNLPDDWHTRYADIIGQRTTARDDPGNPKARAGRTWWWTHARLRRAYYRFIRLQRDGTLFACCEPAPAGSVPSTTNRLEGGVNADIKRVLDAHRGLTEEPMKRCEWVLYMKTHNPDPGSFITAAHDETTEPPTTGTGLPAGGIQEAAPGVDAYESGFGIRKGRAGKTR</sequence>
<comment type="caution">
    <text evidence="2">The sequence shown here is derived from an EMBL/GenBank/DDBJ whole genome shotgun (WGS) entry which is preliminary data.</text>
</comment>
<dbReference type="EMBL" id="JGZR01000026">
    <property type="protein sequence ID" value="KFI97151.1"/>
    <property type="molecule type" value="Genomic_DNA"/>
</dbReference>
<proteinExistence type="predicted"/>
<reference evidence="2 3" key="1">
    <citation type="submission" date="2014-03" db="EMBL/GenBank/DDBJ databases">
        <title>Genomics of Bifidobacteria.</title>
        <authorList>
            <person name="Ventura M."/>
            <person name="Milani C."/>
            <person name="Lugli G.A."/>
        </authorList>
    </citation>
    <scope>NUCLEOTIDE SEQUENCE [LARGE SCALE GENOMIC DNA]</scope>
    <source>
        <strain evidence="2 3">LMG 11597</strain>
    </source>
</reference>
<dbReference type="eggNOG" id="COG3677">
    <property type="taxonomic scope" value="Bacteria"/>
</dbReference>
<evidence type="ECO:0000313" key="2">
    <source>
        <dbReference type="EMBL" id="KFI97151.1"/>
    </source>
</evidence>
<keyword evidence="3" id="KW-1185">Reference proteome</keyword>
<evidence type="ECO:0000256" key="1">
    <source>
        <dbReference type="SAM" id="MobiDB-lite"/>
    </source>
</evidence>
<dbReference type="Proteomes" id="UP000029055">
    <property type="component" value="Unassembled WGS sequence"/>
</dbReference>
<dbReference type="AlphaFoldDB" id="A0A087DNQ1"/>
<gene>
    <name evidence="2" type="ORF">BISU_2333</name>
</gene>
<organism evidence="2 3">
    <name type="scientific">Bifidobacterium subtile</name>
    <dbReference type="NCBI Taxonomy" id="77635"/>
    <lineage>
        <taxon>Bacteria</taxon>
        <taxon>Bacillati</taxon>
        <taxon>Actinomycetota</taxon>
        <taxon>Actinomycetes</taxon>
        <taxon>Bifidobacteriales</taxon>
        <taxon>Bifidobacteriaceae</taxon>
        <taxon>Bifidobacterium</taxon>
    </lineage>
</organism>